<dbReference type="SUPFAM" id="SSF49899">
    <property type="entry name" value="Concanavalin A-like lectins/glucanases"/>
    <property type="match status" value="1"/>
</dbReference>
<evidence type="ECO:0000256" key="2">
    <source>
        <dbReference type="SAM" id="SignalP"/>
    </source>
</evidence>
<keyword evidence="4" id="KW-0378">Hydrolase</keyword>
<keyword evidence="2" id="KW-0732">Signal</keyword>
<reference evidence="4" key="1">
    <citation type="journal article" date="2015" name="PeerJ">
        <title>First genomic representation of candidate bacterial phylum KSB3 points to enhanced environmental sensing as a trigger of wastewater bulking.</title>
        <authorList>
            <person name="Sekiguchi Y."/>
            <person name="Ohashi A."/>
            <person name="Parks D.H."/>
            <person name="Yamauchi T."/>
            <person name="Tyson G.W."/>
            <person name="Hugenholtz P."/>
        </authorList>
    </citation>
    <scope>NUCLEOTIDE SEQUENCE [LARGE SCALE GENOMIC DNA]</scope>
</reference>
<dbReference type="AlphaFoldDB" id="A0A0S6W5Q9"/>
<dbReference type="CDD" id="cd08023">
    <property type="entry name" value="GH16_laminarinase_like"/>
    <property type="match status" value="1"/>
</dbReference>
<proteinExistence type="inferred from homology"/>
<evidence type="ECO:0000259" key="3">
    <source>
        <dbReference type="PROSITE" id="PS51762"/>
    </source>
</evidence>
<dbReference type="PANTHER" id="PTHR10963:SF55">
    <property type="entry name" value="GLYCOSIDE HYDROLASE FAMILY 16 PROTEIN"/>
    <property type="match status" value="1"/>
</dbReference>
<dbReference type="PANTHER" id="PTHR10963">
    <property type="entry name" value="GLYCOSYL HYDROLASE-RELATED"/>
    <property type="match status" value="1"/>
</dbReference>
<sequence>MNTFRTIVRILLVLASLAGSATAQEEWTLVWQDEFDGVNIDRSKWDFDIGNGFWANPAEQKDWVQGWGNNELQYYTDRVENASLKDGMLLIIARSEAYTGDVAGKPQTLQYTSAKLKTRDLFSKKYGKFEARMKLPAGKGLWPAFWMLPQGTAHATGVYGGWAASGEIDILESWGSKPHEICGTLHYGGSWPDNKFTSNKYTFPAGSAIDGFHVYGIEWEPGEIRWYVDGELYATQHDWFSQSAGQAEPNPYPAPFDQPFYLMLNLAVGGNFDGNPDAATSFPGIMEVDFVRVYELTGRPYRTIEKQS</sequence>
<dbReference type="Gene3D" id="2.60.120.200">
    <property type="match status" value="1"/>
</dbReference>
<keyword evidence="5" id="KW-1185">Reference proteome</keyword>
<dbReference type="Proteomes" id="UP000030700">
    <property type="component" value="Unassembled WGS sequence"/>
</dbReference>
<evidence type="ECO:0000313" key="4">
    <source>
        <dbReference type="EMBL" id="GAK53006.1"/>
    </source>
</evidence>
<gene>
    <name evidence="4" type="ORF">U14_04265</name>
</gene>
<name>A0A0S6W5Q9_9BACT</name>
<dbReference type="GO" id="GO:0004553">
    <property type="term" value="F:hydrolase activity, hydrolyzing O-glycosyl compounds"/>
    <property type="evidence" value="ECO:0007669"/>
    <property type="project" value="InterPro"/>
</dbReference>
<dbReference type="InterPro" id="IPR013320">
    <property type="entry name" value="ConA-like_dom_sf"/>
</dbReference>
<organism evidence="4">
    <name type="scientific">Candidatus Moduliflexus flocculans</name>
    <dbReference type="NCBI Taxonomy" id="1499966"/>
    <lineage>
        <taxon>Bacteria</taxon>
        <taxon>Candidatus Moduliflexota</taxon>
        <taxon>Candidatus Moduliflexia</taxon>
        <taxon>Candidatus Moduliflexales</taxon>
        <taxon>Candidatus Moduliflexaceae</taxon>
    </lineage>
</organism>
<dbReference type="GO" id="GO:0005975">
    <property type="term" value="P:carbohydrate metabolic process"/>
    <property type="evidence" value="ECO:0007669"/>
    <property type="project" value="InterPro"/>
</dbReference>
<dbReference type="InterPro" id="IPR050546">
    <property type="entry name" value="Glycosyl_Hydrlase_16"/>
</dbReference>
<dbReference type="STRING" id="1499966.U14_04265"/>
<dbReference type="PROSITE" id="PS51762">
    <property type="entry name" value="GH16_2"/>
    <property type="match status" value="1"/>
</dbReference>
<evidence type="ECO:0000313" key="5">
    <source>
        <dbReference type="Proteomes" id="UP000030700"/>
    </source>
</evidence>
<comment type="similarity">
    <text evidence="1">Belongs to the glycosyl hydrolase 16 family.</text>
</comment>
<feature type="chain" id="PRO_5006631609" evidence="2">
    <location>
        <begin position="24"/>
        <end position="308"/>
    </location>
</feature>
<evidence type="ECO:0000256" key="1">
    <source>
        <dbReference type="ARBA" id="ARBA00006865"/>
    </source>
</evidence>
<dbReference type="HOGENOM" id="CLU_019533_0_1_0"/>
<feature type="domain" description="GH16" evidence="3">
    <location>
        <begin position="24"/>
        <end position="299"/>
    </location>
</feature>
<accession>A0A0S6W5Q9</accession>
<feature type="signal peptide" evidence="2">
    <location>
        <begin position="1"/>
        <end position="23"/>
    </location>
</feature>
<dbReference type="Pfam" id="PF00722">
    <property type="entry name" value="Glyco_hydro_16"/>
    <property type="match status" value="1"/>
</dbReference>
<dbReference type="InterPro" id="IPR000757">
    <property type="entry name" value="Beta-glucanase-like"/>
</dbReference>
<protein>
    <submittedName>
        <fullName evidence="4">Glycoside hydrolase family 16</fullName>
    </submittedName>
</protein>
<dbReference type="EMBL" id="DF820459">
    <property type="protein sequence ID" value="GAK53006.1"/>
    <property type="molecule type" value="Genomic_DNA"/>
</dbReference>